<accession>A0A197JZI7</accession>
<dbReference type="EMBL" id="KV442035">
    <property type="protein sequence ID" value="OAQ30363.1"/>
    <property type="molecule type" value="Genomic_DNA"/>
</dbReference>
<protein>
    <submittedName>
        <fullName evidence="3">Uncharacterized protein</fullName>
    </submittedName>
</protein>
<sequence length="75" mass="8469">MDWKIWGPLLASIQKQLCALLAFTPILTLCVPGEQHAVDSTSFSGRCPGKNILTTRNHNGKMNGREERMREKEGW</sequence>
<dbReference type="AlphaFoldDB" id="A0A197JZI7"/>
<evidence type="ECO:0000313" key="4">
    <source>
        <dbReference type="Proteomes" id="UP000078512"/>
    </source>
</evidence>
<proteinExistence type="predicted"/>
<organism evidence="3 4">
    <name type="scientific">Linnemannia elongata AG-77</name>
    <dbReference type="NCBI Taxonomy" id="1314771"/>
    <lineage>
        <taxon>Eukaryota</taxon>
        <taxon>Fungi</taxon>
        <taxon>Fungi incertae sedis</taxon>
        <taxon>Mucoromycota</taxon>
        <taxon>Mortierellomycotina</taxon>
        <taxon>Mortierellomycetes</taxon>
        <taxon>Mortierellales</taxon>
        <taxon>Mortierellaceae</taxon>
        <taxon>Linnemannia</taxon>
    </lineage>
</organism>
<evidence type="ECO:0000256" key="2">
    <source>
        <dbReference type="SAM" id="SignalP"/>
    </source>
</evidence>
<evidence type="ECO:0000313" key="3">
    <source>
        <dbReference type="EMBL" id="OAQ30363.1"/>
    </source>
</evidence>
<feature type="signal peptide" evidence="2">
    <location>
        <begin position="1"/>
        <end position="30"/>
    </location>
</feature>
<evidence type="ECO:0000256" key="1">
    <source>
        <dbReference type="SAM" id="MobiDB-lite"/>
    </source>
</evidence>
<dbReference type="Proteomes" id="UP000078512">
    <property type="component" value="Unassembled WGS sequence"/>
</dbReference>
<keyword evidence="2" id="KW-0732">Signal</keyword>
<gene>
    <name evidence="3" type="ORF">K457DRAFT_136978</name>
</gene>
<feature type="chain" id="PRO_5008276435" evidence="2">
    <location>
        <begin position="31"/>
        <end position="75"/>
    </location>
</feature>
<name>A0A197JZI7_9FUNG</name>
<feature type="region of interest" description="Disordered" evidence="1">
    <location>
        <begin position="49"/>
        <end position="75"/>
    </location>
</feature>
<feature type="compositionally biased region" description="Basic and acidic residues" evidence="1">
    <location>
        <begin position="63"/>
        <end position="75"/>
    </location>
</feature>
<keyword evidence="4" id="KW-1185">Reference proteome</keyword>
<reference evidence="3 4" key="1">
    <citation type="submission" date="2016-05" db="EMBL/GenBank/DDBJ databases">
        <title>Genome sequencing reveals origins of a unique bacterial endosymbiosis in the earliest lineages of terrestrial Fungi.</title>
        <authorList>
            <consortium name="DOE Joint Genome Institute"/>
            <person name="Uehling J."/>
            <person name="Gryganskyi A."/>
            <person name="Hameed K."/>
            <person name="Tschaplinski T."/>
            <person name="Misztal P."/>
            <person name="Wu S."/>
            <person name="Desiro A."/>
            <person name="Vande Pol N."/>
            <person name="Du Z.-Y."/>
            <person name="Zienkiewicz A."/>
            <person name="Zienkiewicz K."/>
            <person name="Morin E."/>
            <person name="Tisserant E."/>
            <person name="Splivallo R."/>
            <person name="Hainaut M."/>
            <person name="Henrissat B."/>
            <person name="Ohm R."/>
            <person name="Kuo A."/>
            <person name="Yan J."/>
            <person name="Lipzen A."/>
            <person name="Nolan M."/>
            <person name="Labutti K."/>
            <person name="Barry K."/>
            <person name="Goldstein A."/>
            <person name="Labbe J."/>
            <person name="Schadt C."/>
            <person name="Tuskan G."/>
            <person name="Grigoriev I."/>
            <person name="Martin F."/>
            <person name="Vilgalys R."/>
            <person name="Bonito G."/>
        </authorList>
    </citation>
    <scope>NUCLEOTIDE SEQUENCE [LARGE SCALE GENOMIC DNA]</scope>
    <source>
        <strain evidence="3 4">AG-77</strain>
    </source>
</reference>